<dbReference type="SUPFAM" id="SSF53756">
    <property type="entry name" value="UDP-Glycosyltransferase/glycogen phosphorylase"/>
    <property type="match status" value="1"/>
</dbReference>
<evidence type="ECO:0000313" key="1">
    <source>
        <dbReference type="EMBL" id="MXQ66333.1"/>
    </source>
</evidence>
<protein>
    <recommendedName>
        <fullName evidence="3">Translation initiation factor 2</fullName>
    </recommendedName>
</protein>
<dbReference type="AlphaFoldDB" id="A0A6I4WB43"/>
<name>A0A6I4WB43_9ACTN</name>
<dbReference type="Gene3D" id="3.40.50.12580">
    <property type="match status" value="1"/>
</dbReference>
<accession>A0A6I4WB43</accession>
<evidence type="ECO:0000313" key="2">
    <source>
        <dbReference type="Proteomes" id="UP000431901"/>
    </source>
</evidence>
<proteinExistence type="predicted"/>
<sequence>MFGLSAEWLLADGRLVPSSIVLSHPEQRVRLARACPEAVDAAVVAGDPCFDRILASLSHRRAYRAALGVPDGRRLVLVSSTWGPRSLLGRAPGLVARLLAELPADEYAVAAALHPNIWHGHGPWQVRAWLADALRAGLLLLPPRDGWRAALVAADAVVGDHGSVTFYGAALDRPVLLGAFPHDDLDPDSPVAAFGRTAPALDADRPLRPQLDRAVAEHTPGRYAEVTASTTAVPGRSAALLRTEMYRLMALDEPAAPPVVRRLDEPGRPESADVTALLTEVAWRGATAVLRRLPAAVALDRADAAKGHLATDLRETDERLLKLADVLHGGPADDPADVLAAFPGCHVAASGPVDGACRIRVRDAPPLTCRTDAPGLAASAVYAWLAAGRPLAALPKTAVLVTGTERRTATFTC</sequence>
<comment type="caution">
    <text evidence="1">The sequence shown here is derived from an EMBL/GenBank/DDBJ whole genome shotgun (WGS) entry which is preliminary data.</text>
</comment>
<dbReference type="RefSeq" id="WP_161104538.1">
    <property type="nucleotide sequence ID" value="NZ_JBHLYI010000007.1"/>
</dbReference>
<dbReference type="EMBL" id="WUTW01000004">
    <property type="protein sequence ID" value="MXQ66333.1"/>
    <property type="molecule type" value="Genomic_DNA"/>
</dbReference>
<evidence type="ECO:0008006" key="3">
    <source>
        <dbReference type="Google" id="ProtNLM"/>
    </source>
</evidence>
<dbReference type="OrthoDB" id="3661391at2"/>
<gene>
    <name evidence="1" type="ORF">GQ466_20145</name>
</gene>
<organism evidence="1 2">
    <name type="scientific">Actinomadura rayongensis</name>
    <dbReference type="NCBI Taxonomy" id="1429076"/>
    <lineage>
        <taxon>Bacteria</taxon>
        <taxon>Bacillati</taxon>
        <taxon>Actinomycetota</taxon>
        <taxon>Actinomycetes</taxon>
        <taxon>Streptosporangiales</taxon>
        <taxon>Thermomonosporaceae</taxon>
        <taxon>Actinomadura</taxon>
    </lineage>
</organism>
<keyword evidence="2" id="KW-1185">Reference proteome</keyword>
<reference evidence="1 2" key="1">
    <citation type="submission" date="2019-12" db="EMBL/GenBank/DDBJ databases">
        <title>Nocardia macrotermitis sp. nov. and Nocardia aurantia sp. nov., isolated from the gut of the fungus growing-termite Macrotermes natalensis.</title>
        <authorList>
            <person name="Christine B."/>
            <person name="Rene B."/>
        </authorList>
    </citation>
    <scope>NUCLEOTIDE SEQUENCE [LARGE SCALE GENOMIC DNA]</scope>
    <source>
        <strain evidence="1 2">DSM 102126</strain>
    </source>
</reference>
<dbReference type="InterPro" id="IPR043148">
    <property type="entry name" value="TagF_C"/>
</dbReference>
<dbReference type="Proteomes" id="UP000431901">
    <property type="component" value="Unassembled WGS sequence"/>
</dbReference>